<dbReference type="AlphaFoldDB" id="A0A1J7JEZ8"/>
<dbReference type="Pfam" id="PF13091">
    <property type="entry name" value="PLDc_2"/>
    <property type="match status" value="1"/>
</dbReference>
<dbReference type="InterPro" id="IPR025202">
    <property type="entry name" value="PLD-like_dom"/>
</dbReference>
<keyword evidence="4" id="KW-1185">Reference proteome</keyword>
<dbReference type="STRING" id="1408157.A0A1J7JEZ8"/>
<dbReference type="EMBL" id="KV875095">
    <property type="protein sequence ID" value="OIW31905.1"/>
    <property type="molecule type" value="Genomic_DNA"/>
</dbReference>
<reference evidence="3 4" key="1">
    <citation type="submission" date="2016-10" db="EMBL/GenBank/DDBJ databases">
        <title>Draft genome sequence of Coniochaeta ligniaria NRRL30616, a lignocellulolytic fungus for bioabatement of inhibitors in plant biomass hydrolysates.</title>
        <authorList>
            <consortium name="DOE Joint Genome Institute"/>
            <person name="Jimenez D.J."/>
            <person name="Hector R.E."/>
            <person name="Riley R."/>
            <person name="Sun H."/>
            <person name="Grigoriev I.V."/>
            <person name="Van Elsas J.D."/>
            <person name="Nichols N.N."/>
        </authorList>
    </citation>
    <scope>NUCLEOTIDE SEQUENCE [LARGE SCALE GENOMIC DNA]</scope>
    <source>
        <strain evidence="3 4">NRRL 30616</strain>
    </source>
</reference>
<evidence type="ECO:0000259" key="2">
    <source>
        <dbReference type="PROSITE" id="PS50035"/>
    </source>
</evidence>
<dbReference type="OrthoDB" id="9997422at2759"/>
<dbReference type="CDD" id="cd00138">
    <property type="entry name" value="PLDc_SF"/>
    <property type="match status" value="2"/>
</dbReference>
<dbReference type="PANTHER" id="PTHR21248">
    <property type="entry name" value="CARDIOLIPIN SYNTHASE"/>
    <property type="match status" value="1"/>
</dbReference>
<dbReference type="Gene3D" id="3.30.870.10">
    <property type="entry name" value="Endonuclease Chain A"/>
    <property type="match status" value="2"/>
</dbReference>
<dbReference type="PANTHER" id="PTHR21248:SF22">
    <property type="entry name" value="PHOSPHOLIPASE D"/>
    <property type="match status" value="1"/>
</dbReference>
<name>A0A1J7JEZ8_9PEZI</name>
<dbReference type="InterPro" id="IPR001736">
    <property type="entry name" value="PLipase_D/transphosphatidylase"/>
</dbReference>
<evidence type="ECO:0000313" key="4">
    <source>
        <dbReference type="Proteomes" id="UP000182658"/>
    </source>
</evidence>
<evidence type="ECO:0000313" key="3">
    <source>
        <dbReference type="EMBL" id="OIW31905.1"/>
    </source>
</evidence>
<protein>
    <recommendedName>
        <fullName evidence="2">PLD phosphodiesterase domain-containing protein</fullName>
    </recommendedName>
</protein>
<dbReference type="Proteomes" id="UP000182658">
    <property type="component" value="Unassembled WGS sequence"/>
</dbReference>
<dbReference type="GO" id="GO:0032049">
    <property type="term" value="P:cardiolipin biosynthetic process"/>
    <property type="evidence" value="ECO:0007669"/>
    <property type="project" value="UniProtKB-ARBA"/>
</dbReference>
<feature type="region of interest" description="Disordered" evidence="1">
    <location>
        <begin position="298"/>
        <end position="390"/>
    </location>
</feature>
<feature type="domain" description="PLD phosphodiesterase" evidence="2">
    <location>
        <begin position="620"/>
        <end position="647"/>
    </location>
</feature>
<dbReference type="SUPFAM" id="SSF56024">
    <property type="entry name" value="Phospholipase D/nuclease"/>
    <property type="match status" value="2"/>
</dbReference>
<dbReference type="GO" id="GO:0030572">
    <property type="term" value="F:phosphatidyltransferase activity"/>
    <property type="evidence" value="ECO:0007669"/>
    <property type="project" value="UniProtKB-ARBA"/>
</dbReference>
<accession>A0A1J7JEZ8</accession>
<organism evidence="3 4">
    <name type="scientific">Coniochaeta ligniaria NRRL 30616</name>
    <dbReference type="NCBI Taxonomy" id="1408157"/>
    <lineage>
        <taxon>Eukaryota</taxon>
        <taxon>Fungi</taxon>
        <taxon>Dikarya</taxon>
        <taxon>Ascomycota</taxon>
        <taxon>Pezizomycotina</taxon>
        <taxon>Sordariomycetes</taxon>
        <taxon>Sordariomycetidae</taxon>
        <taxon>Coniochaetales</taxon>
        <taxon>Coniochaetaceae</taxon>
        <taxon>Coniochaeta</taxon>
    </lineage>
</organism>
<feature type="compositionally biased region" description="Polar residues" evidence="1">
    <location>
        <begin position="352"/>
        <end position="369"/>
    </location>
</feature>
<dbReference type="SMART" id="SM00155">
    <property type="entry name" value="PLDc"/>
    <property type="match status" value="2"/>
</dbReference>
<feature type="compositionally biased region" description="Polar residues" evidence="1">
    <location>
        <begin position="380"/>
        <end position="390"/>
    </location>
</feature>
<sequence>MQNTTGSDPKPISDELYALCTSSESVSSILAKDPTVKPGDAWKKLYGHELHKSRKRNSLNGNAKSASDDEILRRTAECGKWGPTQPSELFLRLFNDALHTVDEEGPEVAMVSPSLMGSCGTLPLTIISTVPDIARHMSNLIARAEREVYLATNYWQNGIASKFLTDAMKELSRRAGQRGTKIIMKIIYDRGSPRQMFEPHFLVSEKTYTGKAVGLPHPHEIPHIDLEVINYHQPMLGTFHAKYMVVDRKIAVLQSNNIQDNDNVEMMVHLEGPIVDSLYDMALISWRLKLMPPLPSHDTPAASGGLRGSADHTGPDGNLGTTSNGNIHQPGVVDAAGPAHTDDTSRADAVTGPSTTDSVTHPQGMTTHHATGDGLDAPTNGHSQETSSANRMVSEKIARFLGDGEPAIPQQQIADPTSHAQPLPEHTTDDPHWDDDIAGEVARVQASVSGPTPQSAMDAITRHLNHTTNRDFKGRAPPFAPGEEMTPYIPHATHEPFPMALVNRPPYGPPNHKSVSNPQNAAWLSALRNAQKNVFIQSPTLNAEPLIPAIIEACERGIDVFCYICLGYNDTGELLPMQGGHNEMVAHNLYKALSPAGRQHLHYFWYVARDQTVPIVQAKKKRSCHVKLMIADERVGIIGNGNQDTQSWFHSQEINVMVDSPEVCRAWIDGLRRNQNTHLYGELSKEEGVWRDGDGKEAEGVIGVDPGRFSWAKGLVGAVKRVQGTGGF</sequence>
<feature type="domain" description="PLD phosphodiesterase" evidence="2">
    <location>
        <begin position="235"/>
        <end position="262"/>
    </location>
</feature>
<evidence type="ECO:0000256" key="1">
    <source>
        <dbReference type="SAM" id="MobiDB-lite"/>
    </source>
</evidence>
<proteinExistence type="predicted"/>
<dbReference type="InParanoid" id="A0A1J7JEZ8"/>
<gene>
    <name evidence="3" type="ORF">CONLIGDRAFT_572063</name>
</gene>
<dbReference type="PROSITE" id="PS50035">
    <property type="entry name" value="PLD"/>
    <property type="match status" value="2"/>
</dbReference>